<evidence type="ECO:0000313" key="1">
    <source>
        <dbReference type="EMBL" id="KAK3733629.1"/>
    </source>
</evidence>
<organism evidence="1 2">
    <name type="scientific">Elysia crispata</name>
    <name type="common">lettuce slug</name>
    <dbReference type="NCBI Taxonomy" id="231223"/>
    <lineage>
        <taxon>Eukaryota</taxon>
        <taxon>Metazoa</taxon>
        <taxon>Spiralia</taxon>
        <taxon>Lophotrochozoa</taxon>
        <taxon>Mollusca</taxon>
        <taxon>Gastropoda</taxon>
        <taxon>Heterobranchia</taxon>
        <taxon>Euthyneura</taxon>
        <taxon>Panpulmonata</taxon>
        <taxon>Sacoglossa</taxon>
        <taxon>Placobranchoidea</taxon>
        <taxon>Plakobranchidae</taxon>
        <taxon>Elysia</taxon>
    </lineage>
</organism>
<accession>A0AAE0Y5A7</accession>
<comment type="caution">
    <text evidence="1">The sequence shown here is derived from an EMBL/GenBank/DDBJ whole genome shotgun (WGS) entry which is preliminary data.</text>
</comment>
<protein>
    <submittedName>
        <fullName evidence="1">Uncharacterized protein</fullName>
    </submittedName>
</protein>
<proteinExistence type="predicted"/>
<dbReference type="EMBL" id="JAWDGP010006887">
    <property type="protein sequence ID" value="KAK3733629.1"/>
    <property type="molecule type" value="Genomic_DNA"/>
</dbReference>
<reference evidence="1" key="1">
    <citation type="journal article" date="2023" name="G3 (Bethesda)">
        <title>A reference genome for the long-term kleptoplast-retaining sea slug Elysia crispata morphotype clarki.</title>
        <authorList>
            <person name="Eastman K.E."/>
            <person name="Pendleton A.L."/>
            <person name="Shaikh M.A."/>
            <person name="Suttiyut T."/>
            <person name="Ogas R."/>
            <person name="Tomko P."/>
            <person name="Gavelis G."/>
            <person name="Widhalm J.R."/>
            <person name="Wisecaver J.H."/>
        </authorList>
    </citation>
    <scope>NUCLEOTIDE SEQUENCE</scope>
    <source>
        <strain evidence="1">ECLA1</strain>
    </source>
</reference>
<dbReference type="AlphaFoldDB" id="A0AAE0Y5A7"/>
<sequence length="233" mass="26118">MKRGSPSFVVITVTSHSEVRRHQSVSVGSSTGNANSLYLWALAQEMPTVCICGLQHRKCQQSVSVGSSTGNANSLYLWALAQEMPTHRKCQQSVSVGSSTGNANSLYLWALPSTRNVNSLYLWALAQEIQTEHPVRDDSLIIFSQSSLTSSDDYLESGLRRKSFLELHQAMVEITLYLNYDVGVNVVEMYACQWKRMKEEEQDIEDFIQSWQPQSASQFLSSSSITTKSCLRF</sequence>
<evidence type="ECO:0000313" key="2">
    <source>
        <dbReference type="Proteomes" id="UP001283361"/>
    </source>
</evidence>
<gene>
    <name evidence="1" type="ORF">RRG08_063299</name>
</gene>
<keyword evidence="2" id="KW-1185">Reference proteome</keyword>
<name>A0AAE0Y5A7_9GAST</name>
<dbReference type="Proteomes" id="UP001283361">
    <property type="component" value="Unassembled WGS sequence"/>
</dbReference>